<evidence type="ECO:0000313" key="2">
    <source>
        <dbReference type="EMBL" id="HHK67557.1"/>
    </source>
</evidence>
<reference evidence="2" key="1">
    <citation type="journal article" date="2020" name="mSystems">
        <title>Genome- and Community-Level Interaction Insights into Carbon Utilization and Element Cycling Functions of Hydrothermarchaeota in Hydrothermal Sediment.</title>
        <authorList>
            <person name="Zhou Z."/>
            <person name="Liu Y."/>
            <person name="Xu W."/>
            <person name="Pan J."/>
            <person name="Luo Z.H."/>
            <person name="Li M."/>
        </authorList>
    </citation>
    <scope>NUCLEOTIDE SEQUENCE [LARGE SCALE GENOMIC DNA]</scope>
    <source>
        <strain evidence="2">SpSt-1056</strain>
    </source>
</reference>
<proteinExistence type="predicted"/>
<protein>
    <submittedName>
        <fullName evidence="2">Uncharacterized protein</fullName>
    </submittedName>
</protein>
<feature type="transmembrane region" description="Helical" evidence="1">
    <location>
        <begin position="94"/>
        <end position="116"/>
    </location>
</feature>
<comment type="caution">
    <text evidence="2">The sequence shown here is derived from an EMBL/GenBank/DDBJ whole genome shotgun (WGS) entry which is preliminary data.</text>
</comment>
<feature type="transmembrane region" description="Helical" evidence="1">
    <location>
        <begin position="136"/>
        <end position="154"/>
    </location>
</feature>
<keyword evidence="1" id="KW-1133">Transmembrane helix</keyword>
<gene>
    <name evidence="2" type="ORF">ENM11_00160</name>
</gene>
<evidence type="ECO:0000256" key="1">
    <source>
        <dbReference type="SAM" id="Phobius"/>
    </source>
</evidence>
<accession>A0A7C5L683</accession>
<feature type="transmembrane region" description="Helical" evidence="1">
    <location>
        <begin position="68"/>
        <end position="87"/>
    </location>
</feature>
<keyword evidence="1" id="KW-0812">Transmembrane</keyword>
<name>A0A7C5L683_CALS0</name>
<dbReference type="EMBL" id="DRWN01000003">
    <property type="protein sequence ID" value="HHK67557.1"/>
    <property type="molecule type" value="Genomic_DNA"/>
</dbReference>
<organism evidence="2">
    <name type="scientific">Caldiarchaeum subterraneum</name>
    <dbReference type="NCBI Taxonomy" id="311458"/>
    <lineage>
        <taxon>Archaea</taxon>
        <taxon>Nitrososphaerota</taxon>
        <taxon>Candidatus Caldarchaeales</taxon>
        <taxon>Candidatus Caldarchaeaceae</taxon>
        <taxon>Candidatus Caldarchaeum</taxon>
    </lineage>
</organism>
<keyword evidence="1" id="KW-0472">Membrane</keyword>
<dbReference type="AlphaFoldDB" id="A0A7C5L683"/>
<sequence>MFIGLAILIATGAYIAVTWDTSPDLTVTYKQPQNKPYPGPYPAIYTGTAPAKDTPRGLENAHLSPSSWYHVAVAWLLVVKVFGTVLFGANRPGLLYLFAFTIPLAPTFNMLGRYLAWLGIPNGIGALWLAGHPLKGFNLISLFVVSVVVAVILYRKKP</sequence>